<evidence type="ECO:0000259" key="2">
    <source>
        <dbReference type="Pfam" id="PF03108"/>
    </source>
</evidence>
<proteinExistence type="predicted"/>
<dbReference type="AlphaFoldDB" id="A0AAW2DTK3"/>
<sequence>MDPHQQGPSIRDVLTRQDVHRSSLLWDAPLADERVPGVLTCRRREKGLFEGGLDPRIAAYITDAGLDGLLRVPNIDVDHALITALVERWRPETHSFHLPHGEMTITLQDIEVIMGVPVVGLPVVGFTRMDKWADLCAELLGHRPLDRELGGNRNTAVMEGPRVKAKWLEAQFRNPLPADATEMRIQQYARFYILEMLAGILFMDKSGERHNIMYLQFFNPISNGKKYSWGSAALSWLYRHLCKASEKTAKQIGGAVLLVQLWAWVRFPHMCPVMRHPHQTLPPGPLAIRSVMDSHFFYVYYDGEMYYHELHGLSYQGSNQKQKCVKVKRGIGLMNLQRRIFKAMRLDHSRHNMSIVYRAPQRVVDTQVFYNSLQLSGGTEVKMMWELVEQMVARGFIGSDLYVTVEPAVVEAGESSQHTVLDGTVNEHIDSIPLQSYQGWAENTGDGYGSEPWQTFPHVNSTEEEEGPQQVHEGEPLSPDELHGGTSPSFEDDGLGDDATNIDVTRDDFEELLDTMGEHEDVDHIEDVVVEENRDTCPGPDPTPEWFTKNTWDNMFDPSPVMQAEVSSWMPGEQPVKGMVFATKLVVRHALTWYAVRENFSFKTEHSDSKRLMVSCEDDSCPWSVRAICCKGDNVWKIAKCKGPHTCDNVWDDSFLKMFIPDCLAFLMQILLAALVIMLEDASAVLLGGTDGWKSEAHLWDDS</sequence>
<dbReference type="InterPro" id="IPR004332">
    <property type="entry name" value="Transposase_MuDR"/>
</dbReference>
<accession>A0AAW2DTK3</accession>
<dbReference type="Pfam" id="PF10536">
    <property type="entry name" value="PMD"/>
    <property type="match status" value="1"/>
</dbReference>
<keyword evidence="5" id="KW-1185">Reference proteome</keyword>
<feature type="region of interest" description="Disordered" evidence="1">
    <location>
        <begin position="440"/>
        <end position="501"/>
    </location>
</feature>
<reference evidence="4 5" key="1">
    <citation type="submission" date="2024-01" db="EMBL/GenBank/DDBJ databases">
        <title>A telomere-to-telomere, gap-free genome of sweet tea (Lithocarpus litseifolius).</title>
        <authorList>
            <person name="Zhou J."/>
        </authorList>
    </citation>
    <scope>NUCLEOTIDE SEQUENCE [LARGE SCALE GENOMIC DNA]</scope>
    <source>
        <strain evidence="4">Zhou-2022a</strain>
        <tissue evidence="4">Leaf</tissue>
    </source>
</reference>
<comment type="caution">
    <text evidence="4">The sequence shown here is derived from an EMBL/GenBank/DDBJ whole genome shotgun (WGS) entry which is preliminary data.</text>
</comment>
<name>A0AAW2DTK3_9ROSI</name>
<evidence type="ECO:0000259" key="3">
    <source>
        <dbReference type="Pfam" id="PF10536"/>
    </source>
</evidence>
<organism evidence="4 5">
    <name type="scientific">Lithocarpus litseifolius</name>
    <dbReference type="NCBI Taxonomy" id="425828"/>
    <lineage>
        <taxon>Eukaryota</taxon>
        <taxon>Viridiplantae</taxon>
        <taxon>Streptophyta</taxon>
        <taxon>Embryophyta</taxon>
        <taxon>Tracheophyta</taxon>
        <taxon>Spermatophyta</taxon>
        <taxon>Magnoliopsida</taxon>
        <taxon>eudicotyledons</taxon>
        <taxon>Gunneridae</taxon>
        <taxon>Pentapetalae</taxon>
        <taxon>rosids</taxon>
        <taxon>fabids</taxon>
        <taxon>Fagales</taxon>
        <taxon>Fagaceae</taxon>
        <taxon>Lithocarpus</taxon>
    </lineage>
</organism>
<evidence type="ECO:0000256" key="1">
    <source>
        <dbReference type="SAM" id="MobiDB-lite"/>
    </source>
</evidence>
<dbReference type="EMBL" id="JAZDWU010000002">
    <property type="protein sequence ID" value="KAL0012595.1"/>
    <property type="molecule type" value="Genomic_DNA"/>
</dbReference>
<evidence type="ECO:0000313" key="4">
    <source>
        <dbReference type="EMBL" id="KAL0012595.1"/>
    </source>
</evidence>
<feature type="compositionally biased region" description="Basic and acidic residues" evidence="1">
    <location>
        <begin position="472"/>
        <end position="483"/>
    </location>
</feature>
<dbReference type="InterPro" id="IPR019557">
    <property type="entry name" value="AminoTfrase-like_pln_mobile"/>
</dbReference>
<dbReference type="PANTHER" id="PTHR46033:SF8">
    <property type="entry name" value="PROTEIN MAINTENANCE OF MERISTEMS-LIKE"/>
    <property type="match status" value="1"/>
</dbReference>
<evidence type="ECO:0000313" key="5">
    <source>
        <dbReference type="Proteomes" id="UP001459277"/>
    </source>
</evidence>
<dbReference type="GO" id="GO:0010073">
    <property type="term" value="P:meristem maintenance"/>
    <property type="evidence" value="ECO:0007669"/>
    <property type="project" value="InterPro"/>
</dbReference>
<dbReference type="PANTHER" id="PTHR46033">
    <property type="entry name" value="PROTEIN MAIN-LIKE 2"/>
    <property type="match status" value="1"/>
</dbReference>
<dbReference type="InterPro" id="IPR044824">
    <property type="entry name" value="MAIN-like"/>
</dbReference>
<dbReference type="Proteomes" id="UP001459277">
    <property type="component" value="Unassembled WGS sequence"/>
</dbReference>
<protein>
    <submittedName>
        <fullName evidence="4">Uncharacterized protein</fullName>
    </submittedName>
</protein>
<feature type="domain" description="Aminotransferase-like plant mobile" evidence="3">
    <location>
        <begin position="66"/>
        <end position="288"/>
    </location>
</feature>
<dbReference type="Pfam" id="PF03108">
    <property type="entry name" value="DBD_Tnp_Mut"/>
    <property type="match status" value="1"/>
</dbReference>
<feature type="domain" description="Transposase MuDR plant" evidence="2">
    <location>
        <begin position="576"/>
        <end position="633"/>
    </location>
</feature>
<gene>
    <name evidence="4" type="ORF">SO802_007703</name>
</gene>